<dbReference type="Gene3D" id="3.40.50.300">
    <property type="entry name" value="P-loop containing nucleotide triphosphate hydrolases"/>
    <property type="match status" value="1"/>
</dbReference>
<comment type="subcellular location">
    <subcellularLocation>
        <location evidence="1">Cytoplasm</location>
    </subcellularLocation>
</comment>
<evidence type="ECO:0000256" key="5">
    <source>
        <dbReference type="ARBA" id="ARBA00022694"/>
    </source>
</evidence>
<organism evidence="11 12">
    <name type="scientific">Sphingobacterium haloxyli</name>
    <dbReference type="NCBI Taxonomy" id="2100533"/>
    <lineage>
        <taxon>Bacteria</taxon>
        <taxon>Pseudomonadati</taxon>
        <taxon>Bacteroidota</taxon>
        <taxon>Sphingobacteriia</taxon>
        <taxon>Sphingobacteriales</taxon>
        <taxon>Sphingobacteriaceae</taxon>
        <taxon>Sphingobacterium</taxon>
    </lineage>
</organism>
<protein>
    <recommendedName>
        <fullName evidence="3">tRNA threonylcarbamoyladenosine biosynthesis protein TsaE</fullName>
    </recommendedName>
    <alternativeName>
        <fullName evidence="10">t(6)A37 threonylcarbamoyladenosine biosynthesis protein TsaE</fullName>
    </alternativeName>
</protein>
<dbReference type="EMBL" id="PVBQ01000014">
    <property type="protein sequence ID" value="PRD46446.1"/>
    <property type="molecule type" value="Genomic_DNA"/>
</dbReference>
<reference evidence="11 12" key="1">
    <citation type="submission" date="2018-02" db="EMBL/GenBank/DDBJ databases">
        <title>The draft genome of Sphingobacterium sp. 5JN-11.</title>
        <authorList>
            <person name="Liu L."/>
            <person name="Li L."/>
            <person name="Liang L."/>
            <person name="Zhang X."/>
            <person name="Wang T."/>
        </authorList>
    </citation>
    <scope>NUCLEOTIDE SEQUENCE [LARGE SCALE GENOMIC DNA]</scope>
    <source>
        <strain evidence="11 12">5JN-11</strain>
    </source>
</reference>
<evidence type="ECO:0000256" key="4">
    <source>
        <dbReference type="ARBA" id="ARBA00022490"/>
    </source>
</evidence>
<dbReference type="GO" id="GO:0002949">
    <property type="term" value="P:tRNA threonylcarbamoyladenosine modification"/>
    <property type="evidence" value="ECO:0007669"/>
    <property type="project" value="InterPro"/>
</dbReference>
<evidence type="ECO:0000256" key="2">
    <source>
        <dbReference type="ARBA" id="ARBA00007599"/>
    </source>
</evidence>
<sequence length="137" mass="15778">MKIVVNNLQELEVAAQQILSDFPNDRIFLLYGNMGAGKTTLVSSFCRALGVTDNTSSPTFSIVNEYNSPHGPVYHFDFYRLKHEEEALDMGYEEYFYTDAYCFVEWPEKIPNLLPEESRRITLDVSPADNRRTIVIK</sequence>
<dbReference type="GO" id="GO:0005737">
    <property type="term" value="C:cytoplasm"/>
    <property type="evidence" value="ECO:0007669"/>
    <property type="project" value="UniProtKB-SubCell"/>
</dbReference>
<evidence type="ECO:0000256" key="6">
    <source>
        <dbReference type="ARBA" id="ARBA00022723"/>
    </source>
</evidence>
<evidence type="ECO:0000256" key="9">
    <source>
        <dbReference type="ARBA" id="ARBA00022842"/>
    </source>
</evidence>
<evidence type="ECO:0000256" key="8">
    <source>
        <dbReference type="ARBA" id="ARBA00022840"/>
    </source>
</evidence>
<dbReference type="InterPro" id="IPR003442">
    <property type="entry name" value="T6A_TsaE"/>
</dbReference>
<dbReference type="GO" id="GO:0005524">
    <property type="term" value="F:ATP binding"/>
    <property type="evidence" value="ECO:0007669"/>
    <property type="project" value="UniProtKB-KW"/>
</dbReference>
<proteinExistence type="inferred from homology"/>
<comment type="caution">
    <text evidence="11">The sequence shown here is derived from an EMBL/GenBank/DDBJ whole genome shotgun (WGS) entry which is preliminary data.</text>
</comment>
<keyword evidence="7" id="KW-0547">Nucleotide-binding</keyword>
<evidence type="ECO:0000256" key="10">
    <source>
        <dbReference type="ARBA" id="ARBA00032441"/>
    </source>
</evidence>
<name>A0A2S9J0Y4_9SPHI</name>
<dbReference type="OrthoDB" id="9815896at2"/>
<dbReference type="SUPFAM" id="SSF52540">
    <property type="entry name" value="P-loop containing nucleoside triphosphate hydrolases"/>
    <property type="match status" value="1"/>
</dbReference>
<dbReference type="Pfam" id="PF02367">
    <property type="entry name" value="TsaE"/>
    <property type="match status" value="1"/>
</dbReference>
<keyword evidence="6" id="KW-0479">Metal-binding</keyword>
<evidence type="ECO:0000256" key="7">
    <source>
        <dbReference type="ARBA" id="ARBA00022741"/>
    </source>
</evidence>
<evidence type="ECO:0000256" key="3">
    <source>
        <dbReference type="ARBA" id="ARBA00019010"/>
    </source>
</evidence>
<gene>
    <name evidence="11" type="ORF">C5745_15685</name>
</gene>
<evidence type="ECO:0000313" key="11">
    <source>
        <dbReference type="EMBL" id="PRD46446.1"/>
    </source>
</evidence>
<comment type="similarity">
    <text evidence="2">Belongs to the TsaE family.</text>
</comment>
<keyword evidence="11" id="KW-0808">Transferase</keyword>
<keyword evidence="12" id="KW-1185">Reference proteome</keyword>
<dbReference type="PANTHER" id="PTHR33540">
    <property type="entry name" value="TRNA THREONYLCARBAMOYLADENOSINE BIOSYNTHESIS PROTEIN TSAE"/>
    <property type="match status" value="1"/>
</dbReference>
<dbReference type="GO" id="GO:0046872">
    <property type="term" value="F:metal ion binding"/>
    <property type="evidence" value="ECO:0007669"/>
    <property type="project" value="UniProtKB-KW"/>
</dbReference>
<dbReference type="Proteomes" id="UP000239711">
    <property type="component" value="Unassembled WGS sequence"/>
</dbReference>
<evidence type="ECO:0000313" key="12">
    <source>
        <dbReference type="Proteomes" id="UP000239711"/>
    </source>
</evidence>
<keyword evidence="9" id="KW-0460">Magnesium</keyword>
<dbReference type="InterPro" id="IPR027417">
    <property type="entry name" value="P-loop_NTPase"/>
</dbReference>
<accession>A0A2S9J0Y4</accession>
<evidence type="ECO:0000256" key="1">
    <source>
        <dbReference type="ARBA" id="ARBA00004496"/>
    </source>
</evidence>
<dbReference type="GO" id="GO:0016740">
    <property type="term" value="F:transferase activity"/>
    <property type="evidence" value="ECO:0007669"/>
    <property type="project" value="UniProtKB-KW"/>
</dbReference>
<keyword evidence="4" id="KW-0963">Cytoplasm</keyword>
<keyword evidence="8" id="KW-0067">ATP-binding</keyword>
<dbReference type="AlphaFoldDB" id="A0A2S9J0Y4"/>
<keyword evidence="5" id="KW-0819">tRNA processing</keyword>
<dbReference type="NCBIfam" id="TIGR00150">
    <property type="entry name" value="T6A_YjeE"/>
    <property type="match status" value="1"/>
</dbReference>
<dbReference type="PANTHER" id="PTHR33540:SF2">
    <property type="entry name" value="TRNA THREONYLCARBAMOYLADENOSINE BIOSYNTHESIS PROTEIN TSAE"/>
    <property type="match status" value="1"/>
</dbReference>